<reference evidence="2 3" key="1">
    <citation type="submission" date="2013-06" db="EMBL/GenBank/DDBJ databases">
        <title>Draft genome sequence of Thauera terpenica.</title>
        <authorList>
            <person name="Liu B."/>
            <person name="Frostegard A.H."/>
            <person name="Shapleigh J.P."/>
        </authorList>
    </citation>
    <scope>NUCLEOTIDE SEQUENCE [LARGE SCALE GENOMIC DNA]</scope>
    <source>
        <strain evidence="2 3">58Eu</strain>
    </source>
</reference>
<proteinExistence type="predicted"/>
<evidence type="ECO:0000313" key="2">
    <source>
        <dbReference type="EMBL" id="EPZ13795.1"/>
    </source>
</evidence>
<dbReference type="EMBL" id="ATJV01000125">
    <property type="protein sequence ID" value="EPZ13795.1"/>
    <property type="molecule type" value="Genomic_DNA"/>
</dbReference>
<name>S9Z958_9RHOO</name>
<gene>
    <name evidence="2" type="ORF">M622_08860</name>
</gene>
<protein>
    <submittedName>
        <fullName evidence="2">NlpBDapX family lipoprotein</fullName>
    </submittedName>
</protein>
<dbReference type="STRING" id="1348657.M622_08860"/>
<dbReference type="Pfam" id="PF06804">
    <property type="entry name" value="Lipoprotein_18"/>
    <property type="match status" value="1"/>
</dbReference>
<dbReference type="Proteomes" id="UP000015455">
    <property type="component" value="Unassembled WGS sequence"/>
</dbReference>
<dbReference type="PROSITE" id="PS51257">
    <property type="entry name" value="PROKAR_LIPOPROTEIN"/>
    <property type="match status" value="1"/>
</dbReference>
<dbReference type="InterPro" id="IPR042268">
    <property type="entry name" value="BamC_C"/>
</dbReference>
<sequence length="379" mass="42118">MNRSMRTSASLIALSLALAGCSTSLFESKRIDYKSAKQMPQTLEIPPDLTAPTRDDRFAVPDVSPRGVATYSAYNADRSGQPSAAGATDVLATPDTMRIERAGSQRWLVVAGVPEQLWPEIKDFWLELGFILNVDSPEIGVMETDWAEDRAKIPQDFIRSTLGKVLDGMFSTPERDKFRTRLEKGKDAGTVEIYISHRGMMEIYPTEAKDSTIWQPRPADPELEAEMLRRLMVRLGAEEARADAALSSAPTAERARITAGSDGQVSLSMEEPFDRAWRRVGLALDRIGFTVEDRDRAQGLYFVRYVDPDADNKSPSKGFLSRLAFWRSDDKPVQGGSEYRLHVQGKGEDSQVTVLTREGGADVSETAKRILGLLQNELR</sequence>
<keyword evidence="2" id="KW-0449">Lipoprotein</keyword>
<keyword evidence="3" id="KW-1185">Reference proteome</keyword>
<dbReference type="AlphaFoldDB" id="S9Z958"/>
<dbReference type="PATRIC" id="fig|1348657.5.peg.3817"/>
<evidence type="ECO:0000256" key="1">
    <source>
        <dbReference type="SAM" id="SignalP"/>
    </source>
</evidence>
<dbReference type="InterPro" id="IPR010653">
    <property type="entry name" value="NlpB/DapX"/>
</dbReference>
<organism evidence="2 3">
    <name type="scientific">Thauera terpenica 58Eu</name>
    <dbReference type="NCBI Taxonomy" id="1348657"/>
    <lineage>
        <taxon>Bacteria</taxon>
        <taxon>Pseudomonadati</taxon>
        <taxon>Pseudomonadota</taxon>
        <taxon>Betaproteobacteria</taxon>
        <taxon>Rhodocyclales</taxon>
        <taxon>Zoogloeaceae</taxon>
        <taxon>Thauera</taxon>
    </lineage>
</organism>
<dbReference type="OrthoDB" id="5291099at2"/>
<comment type="caution">
    <text evidence="2">The sequence shown here is derived from an EMBL/GenBank/DDBJ whole genome shotgun (WGS) entry which is preliminary data.</text>
</comment>
<feature type="chain" id="PRO_5004561676" evidence="1">
    <location>
        <begin position="20"/>
        <end position="379"/>
    </location>
</feature>
<keyword evidence="1" id="KW-0732">Signal</keyword>
<dbReference type="eggNOG" id="COG3317">
    <property type="taxonomic scope" value="Bacteria"/>
</dbReference>
<evidence type="ECO:0000313" key="3">
    <source>
        <dbReference type="Proteomes" id="UP000015455"/>
    </source>
</evidence>
<dbReference type="RefSeq" id="WP_021251194.1">
    <property type="nucleotide sequence ID" value="NZ_ATJV01000125.1"/>
</dbReference>
<accession>S9Z958</accession>
<dbReference type="Gene3D" id="3.30.310.170">
    <property type="entry name" value="Outer membrane protein assembly factor BamC"/>
    <property type="match status" value="1"/>
</dbReference>
<feature type="signal peptide" evidence="1">
    <location>
        <begin position="1"/>
        <end position="19"/>
    </location>
</feature>